<keyword evidence="5" id="KW-1185">Reference proteome</keyword>
<evidence type="ECO:0000256" key="2">
    <source>
        <dbReference type="ARBA" id="ARBA00023180"/>
    </source>
</evidence>
<dbReference type="SUPFAM" id="SSF52266">
    <property type="entry name" value="SGNH hydrolase"/>
    <property type="match status" value="1"/>
</dbReference>
<comment type="caution">
    <text evidence="4">The sequence shown here is derived from an EMBL/GenBank/DDBJ whole genome shotgun (WGS) entry which is preliminary data.</text>
</comment>
<accession>A0A1R3IR83</accession>
<protein>
    <submittedName>
        <fullName evidence="4">Lipase, GDSL</fullName>
    </submittedName>
</protein>
<dbReference type="AlphaFoldDB" id="A0A1R3IR83"/>
<feature type="transmembrane region" description="Helical" evidence="3">
    <location>
        <begin position="21"/>
        <end position="41"/>
    </location>
</feature>
<dbReference type="PANTHER" id="PTHR22835:SF515">
    <property type="entry name" value="ACETYLAJMALAN ESTERASE-LIKE"/>
    <property type="match status" value="1"/>
</dbReference>
<dbReference type="Pfam" id="PF00657">
    <property type="entry name" value="Lipase_GDSL"/>
    <property type="match status" value="2"/>
</dbReference>
<dbReference type="Proteomes" id="UP000187203">
    <property type="component" value="Unassembled WGS sequence"/>
</dbReference>
<dbReference type="PANTHER" id="PTHR22835">
    <property type="entry name" value="ZINC FINGER FYVE DOMAIN CONTAINING PROTEIN"/>
    <property type="match status" value="1"/>
</dbReference>
<dbReference type="STRING" id="93759.A0A1R3IR83"/>
<comment type="similarity">
    <text evidence="1">Belongs to the 'GDSL' lipolytic enzyme family.</text>
</comment>
<evidence type="ECO:0000313" key="4">
    <source>
        <dbReference type="EMBL" id="OMO85074.1"/>
    </source>
</evidence>
<dbReference type="GO" id="GO:0016788">
    <property type="term" value="F:hydrolase activity, acting on ester bonds"/>
    <property type="evidence" value="ECO:0007669"/>
    <property type="project" value="InterPro"/>
</dbReference>
<evidence type="ECO:0000313" key="5">
    <source>
        <dbReference type="Proteomes" id="UP000187203"/>
    </source>
</evidence>
<keyword evidence="3" id="KW-0812">Transmembrane</keyword>
<keyword evidence="3" id="KW-0472">Membrane</keyword>
<keyword evidence="2" id="KW-0325">Glycoprotein</keyword>
<sequence length="586" mass="66454">MASSTTTSLNKWLPKPNSPKFVVSLFLFISYFLNVLSSNYANNNILSTCKFDAIYQLGDSISDTGNYIQMYPSCSYASLPYGVTLNKATGRCSNGLLIIDYLAQSAEIPLLDAYLNKNGAFDHGVNFAVAGAYALPTQDPQINFLSQQVDWMVSYFNTTCRYDKDCLKKNERALFVIGEIGGNDYNFAFWRRKTLDEVKAMVPKVVEAIKYAVRRAIEYGATRIIVPGNFPIGCFTVFVTKYPINDTNAYDELHCLKYFNNFAIYQNDLLQKAIEELKEEYPNVIIVYGDYYNAFLWLFSKANMLGFDPTSLQKACCGIGGDYNFNVWIWCGDPIVPIWVSSISTSTVYSLSISCTMHLRIKALYVFFSKSAGIPLLDAYLNKNGSFDHGINFAVAKATALPEESDLQNNLSEQLDWMRVIEYGATRIIVPGNFPIGCFPAYLNRHPLNDTSYFDELHCVKRFNDFAIYQNDLLQQAIEELKEEYPNVIIVYGDYNNAFLWLFSNANMFGFNPKSLQKACCGIGGDYNFNWAISCGDLRITVCSNPNERVSWDGIHLTQRAYELIADQDIYPKLQCERNDLYRSVV</sequence>
<proteinExistence type="inferred from homology"/>
<evidence type="ECO:0000256" key="1">
    <source>
        <dbReference type="ARBA" id="ARBA00008668"/>
    </source>
</evidence>
<keyword evidence="3" id="KW-1133">Transmembrane helix</keyword>
<dbReference type="InterPro" id="IPR001087">
    <property type="entry name" value="GDSL"/>
</dbReference>
<dbReference type="Gene3D" id="3.40.50.1110">
    <property type="entry name" value="SGNH hydrolase"/>
    <property type="match status" value="2"/>
</dbReference>
<dbReference type="EMBL" id="AWUE01017767">
    <property type="protein sequence ID" value="OMO85074.1"/>
    <property type="molecule type" value="Genomic_DNA"/>
</dbReference>
<dbReference type="InterPro" id="IPR036514">
    <property type="entry name" value="SGNH_hydro_sf"/>
</dbReference>
<organism evidence="4 5">
    <name type="scientific">Corchorus olitorius</name>
    <dbReference type="NCBI Taxonomy" id="93759"/>
    <lineage>
        <taxon>Eukaryota</taxon>
        <taxon>Viridiplantae</taxon>
        <taxon>Streptophyta</taxon>
        <taxon>Embryophyta</taxon>
        <taxon>Tracheophyta</taxon>
        <taxon>Spermatophyta</taxon>
        <taxon>Magnoliopsida</taxon>
        <taxon>eudicotyledons</taxon>
        <taxon>Gunneridae</taxon>
        <taxon>Pentapetalae</taxon>
        <taxon>rosids</taxon>
        <taxon>malvids</taxon>
        <taxon>Malvales</taxon>
        <taxon>Malvaceae</taxon>
        <taxon>Grewioideae</taxon>
        <taxon>Apeibeae</taxon>
        <taxon>Corchorus</taxon>
    </lineage>
</organism>
<gene>
    <name evidence="4" type="ORF">COLO4_21765</name>
</gene>
<reference evidence="5" key="1">
    <citation type="submission" date="2013-09" db="EMBL/GenBank/DDBJ databases">
        <title>Corchorus olitorius genome sequencing.</title>
        <authorList>
            <person name="Alam M."/>
            <person name="Haque M.S."/>
            <person name="Islam M.S."/>
            <person name="Emdad E.M."/>
            <person name="Islam M.M."/>
            <person name="Ahmed B."/>
            <person name="Halim A."/>
            <person name="Hossen Q.M.M."/>
            <person name="Hossain M.Z."/>
            <person name="Ahmed R."/>
            <person name="Khan M.M."/>
            <person name="Islam R."/>
            <person name="Rashid M.M."/>
            <person name="Khan S.A."/>
            <person name="Rahman M.S."/>
            <person name="Alam M."/>
            <person name="Yahiya A.S."/>
            <person name="Khan M.S."/>
            <person name="Azam M.S."/>
            <person name="Haque T."/>
            <person name="Lashkar M.Z.H."/>
            <person name="Akhand A.I."/>
            <person name="Morshed G."/>
            <person name="Roy S."/>
            <person name="Uddin K.S."/>
            <person name="Rabeya T."/>
            <person name="Hossain A.S."/>
            <person name="Chowdhury A."/>
            <person name="Snigdha A.R."/>
            <person name="Mortoza M.S."/>
            <person name="Matin S.A."/>
            <person name="Hoque S.M.E."/>
            <person name="Islam M.K."/>
            <person name="Roy D.K."/>
            <person name="Haider R."/>
            <person name="Moosa M.M."/>
            <person name="Elias S.M."/>
            <person name="Hasan A.M."/>
            <person name="Jahan S."/>
            <person name="Shafiuddin M."/>
            <person name="Mahmood N."/>
            <person name="Shommy N.S."/>
        </authorList>
    </citation>
    <scope>NUCLEOTIDE SEQUENCE [LARGE SCALE GENOMIC DNA]</scope>
    <source>
        <strain evidence="5">cv. O-4</strain>
    </source>
</reference>
<evidence type="ECO:0000256" key="3">
    <source>
        <dbReference type="SAM" id="Phobius"/>
    </source>
</evidence>
<name>A0A1R3IR83_9ROSI</name>
<dbReference type="OrthoDB" id="1600564at2759"/>